<dbReference type="STRING" id="570947.SAMN05421687_10419"/>
<dbReference type="RefSeq" id="WP_076558130.1">
    <property type="nucleotide sequence ID" value="NZ_FTOC01000004.1"/>
</dbReference>
<dbReference type="EMBL" id="FTOC01000004">
    <property type="protein sequence ID" value="SIS44940.1"/>
    <property type="molecule type" value="Genomic_DNA"/>
</dbReference>
<sequence>MNFKKVTEASYLTADKASTYRAILRYFYMQHERMREFLYPDDILRHLKEQGEFTDYTSEQLQADLDQLVKWGNIIARQEAGKVRTVDEFKKKRFRYQSTPYTVEFERMLVEMEGLGETFGGSLEKTQFERLQQALEKVEEALGENVKEEECSQRLDDVMTYFRAITKNTADYLAYLNSERAEEKMQTEAFLAYKEQFTTYLRDFIVGMQQTSSIIQSLLKRMSVDDLTLFFQKAADHKTKAFRFEEQDTEAAKKENEEKWESLKVWFLGDALHQSEYELLEERTNESIRRITRVMQRLSERHQHFHSRKKDYLHLAKWFDSLENIGDAHHLSAVAFGVFHTKHLHTDHVPTDDIYTDVWEEEAMSHHTKPRIPGNTERTKAGAVTDFTKEKDQVRKEEEERRKREKEMIETYIHDNCIDTSEVREVEAYIRKLFLSWIGRAMSKKDRTIKTNMGERVKVEINRAKKTELWAEDGVMHMPTCTFHFIDRPVVRGEGGVPHGAESIQ</sequence>
<name>A0A1N7J6I3_9BACI</name>
<reference evidence="3" key="1">
    <citation type="submission" date="2017-01" db="EMBL/GenBank/DDBJ databases">
        <authorList>
            <person name="Varghese N."/>
            <person name="Submissions S."/>
        </authorList>
    </citation>
    <scope>NUCLEOTIDE SEQUENCE [LARGE SCALE GENOMIC DNA]</scope>
    <source>
        <strain evidence="3">DSM 23127</strain>
    </source>
</reference>
<feature type="coiled-coil region" evidence="1">
    <location>
        <begin position="387"/>
        <end position="415"/>
    </location>
</feature>
<evidence type="ECO:0000313" key="2">
    <source>
        <dbReference type="EMBL" id="SIS44940.1"/>
    </source>
</evidence>
<dbReference type="NCBIfam" id="TIGR02677">
    <property type="entry name" value="TIGR02677 family protein"/>
    <property type="match status" value="1"/>
</dbReference>
<proteinExistence type="predicted"/>
<protein>
    <submittedName>
        <fullName evidence="2">TIGR02677 family protein</fullName>
    </submittedName>
</protein>
<accession>A0A1N7J6I3</accession>
<dbReference type="OrthoDB" id="1639410at2"/>
<dbReference type="Pfam" id="PF09660">
    <property type="entry name" value="DUF2397"/>
    <property type="match status" value="1"/>
</dbReference>
<dbReference type="InterPro" id="IPR013493">
    <property type="entry name" value="CHP02677"/>
</dbReference>
<keyword evidence="1" id="KW-0175">Coiled coil</keyword>
<dbReference type="AlphaFoldDB" id="A0A1N7J6I3"/>
<keyword evidence="3" id="KW-1185">Reference proteome</keyword>
<evidence type="ECO:0000313" key="3">
    <source>
        <dbReference type="Proteomes" id="UP000187608"/>
    </source>
</evidence>
<gene>
    <name evidence="2" type="ORF">SAMN05421687_10419</name>
</gene>
<dbReference type="Proteomes" id="UP000187608">
    <property type="component" value="Unassembled WGS sequence"/>
</dbReference>
<evidence type="ECO:0000256" key="1">
    <source>
        <dbReference type="SAM" id="Coils"/>
    </source>
</evidence>
<organism evidence="2 3">
    <name type="scientific">Salimicrobium flavidum</name>
    <dbReference type="NCBI Taxonomy" id="570947"/>
    <lineage>
        <taxon>Bacteria</taxon>
        <taxon>Bacillati</taxon>
        <taxon>Bacillota</taxon>
        <taxon>Bacilli</taxon>
        <taxon>Bacillales</taxon>
        <taxon>Bacillaceae</taxon>
        <taxon>Salimicrobium</taxon>
    </lineage>
</organism>